<dbReference type="Pfam" id="PF05036">
    <property type="entry name" value="SPOR"/>
    <property type="match status" value="1"/>
</dbReference>
<sequence length="60" mass="7003">MRALMARHPGEPLRIQRTQRDGRDWYRMFYGDYPQAELAERALHNLPASLPSHRGQVTAL</sequence>
<name>A0AAU7YDE9_9PSED</name>
<accession>A0AAU7YDE9</accession>
<organism evidence="2">
    <name type="scientific">Pseudomonas solani</name>
    <dbReference type="NCBI Taxonomy" id="2731552"/>
    <lineage>
        <taxon>Bacteria</taxon>
        <taxon>Pseudomonadati</taxon>
        <taxon>Pseudomonadota</taxon>
        <taxon>Gammaproteobacteria</taxon>
        <taxon>Pseudomonadales</taxon>
        <taxon>Pseudomonadaceae</taxon>
        <taxon>Pseudomonas</taxon>
    </lineage>
</organism>
<evidence type="ECO:0000313" key="2">
    <source>
        <dbReference type="EMBL" id="XBY67198.1"/>
    </source>
</evidence>
<dbReference type="AlphaFoldDB" id="A0AAU7YDE9"/>
<gene>
    <name evidence="2" type="ORF">ABS648_07275</name>
</gene>
<dbReference type="Gene3D" id="3.30.70.1070">
    <property type="entry name" value="Sporulation related repeat"/>
    <property type="match status" value="1"/>
</dbReference>
<dbReference type="GO" id="GO:0042834">
    <property type="term" value="F:peptidoglycan binding"/>
    <property type="evidence" value="ECO:0007669"/>
    <property type="project" value="InterPro"/>
</dbReference>
<dbReference type="EMBL" id="CP158373">
    <property type="protein sequence ID" value="XBY67198.1"/>
    <property type="molecule type" value="Genomic_DNA"/>
</dbReference>
<protein>
    <submittedName>
        <fullName evidence="2">SPOR domain-containing protein</fullName>
    </submittedName>
</protein>
<dbReference type="InterPro" id="IPR007730">
    <property type="entry name" value="SPOR-like_dom"/>
</dbReference>
<proteinExistence type="predicted"/>
<feature type="domain" description="SPOR" evidence="1">
    <location>
        <begin position="5"/>
        <end position="47"/>
    </location>
</feature>
<dbReference type="InterPro" id="IPR036680">
    <property type="entry name" value="SPOR-like_sf"/>
</dbReference>
<evidence type="ECO:0000259" key="1">
    <source>
        <dbReference type="Pfam" id="PF05036"/>
    </source>
</evidence>
<reference evidence="2" key="1">
    <citation type="submission" date="2023-08" db="EMBL/GenBank/DDBJ databases">
        <title>Increased levels of nutrients transform a symbiont into a lethal pathobiont.</title>
        <authorList>
            <person name="Lachnit T."/>
            <person name="Ulrich L."/>
            <person name="Willmer F.M."/>
            <person name="Hasenbein T."/>
            <person name="Steiner L.X."/>
            <person name="Wolters M."/>
            <person name="Herbst E.M."/>
            <person name="Deines P."/>
        </authorList>
    </citation>
    <scope>NUCLEOTIDE SEQUENCE</scope>
    <source>
        <strain evidence="2">T3</strain>
    </source>
</reference>